<feature type="domain" description="PKD" evidence="2">
    <location>
        <begin position="1057"/>
        <end position="1108"/>
    </location>
</feature>
<dbReference type="CDD" id="cd00146">
    <property type="entry name" value="PKD"/>
    <property type="match status" value="6"/>
</dbReference>
<dbReference type="InterPro" id="IPR035986">
    <property type="entry name" value="PKD_dom_sf"/>
</dbReference>
<evidence type="ECO:0000256" key="1">
    <source>
        <dbReference type="SAM" id="SignalP"/>
    </source>
</evidence>
<feature type="chain" id="PRO_5022906057" evidence="1">
    <location>
        <begin position="21"/>
        <end position="1695"/>
    </location>
</feature>
<protein>
    <submittedName>
        <fullName evidence="3">PKD domain-containing protein</fullName>
    </submittedName>
</protein>
<dbReference type="OrthoDB" id="7794186at2"/>
<feature type="domain" description="PKD" evidence="2">
    <location>
        <begin position="718"/>
        <end position="761"/>
    </location>
</feature>
<reference evidence="3 4" key="1">
    <citation type="submission" date="2019-08" db="EMBL/GenBank/DDBJ databases">
        <title>Genome of Phaeodactylibacter luteus.</title>
        <authorList>
            <person name="Bowman J.P."/>
        </authorList>
    </citation>
    <scope>NUCLEOTIDE SEQUENCE [LARGE SCALE GENOMIC DNA]</scope>
    <source>
        <strain evidence="3 4">KCTC 42180</strain>
    </source>
</reference>
<dbReference type="Pfam" id="PF18911">
    <property type="entry name" value="PKD_4"/>
    <property type="match status" value="6"/>
</dbReference>
<dbReference type="EMBL" id="VOOR01000003">
    <property type="protein sequence ID" value="TXB68930.1"/>
    <property type="molecule type" value="Genomic_DNA"/>
</dbReference>
<dbReference type="InterPro" id="IPR000601">
    <property type="entry name" value="PKD_dom"/>
</dbReference>
<keyword evidence="4" id="KW-1185">Reference proteome</keyword>
<gene>
    <name evidence="3" type="ORF">FRY97_02355</name>
</gene>
<dbReference type="PANTHER" id="PTHR36842:SF1">
    <property type="entry name" value="PROTEIN TOLB"/>
    <property type="match status" value="1"/>
</dbReference>
<proteinExistence type="predicted"/>
<keyword evidence="1" id="KW-0732">Signal</keyword>
<dbReference type="InterPro" id="IPR013783">
    <property type="entry name" value="Ig-like_fold"/>
</dbReference>
<accession>A0A5C6S4M3</accession>
<dbReference type="RefSeq" id="WP_147165817.1">
    <property type="nucleotide sequence ID" value="NZ_VOOR01000003.1"/>
</dbReference>
<feature type="signal peptide" evidence="1">
    <location>
        <begin position="1"/>
        <end position="20"/>
    </location>
</feature>
<organism evidence="3 4">
    <name type="scientific">Phaeodactylibacter luteus</name>
    <dbReference type="NCBI Taxonomy" id="1564516"/>
    <lineage>
        <taxon>Bacteria</taxon>
        <taxon>Pseudomonadati</taxon>
        <taxon>Bacteroidota</taxon>
        <taxon>Saprospiria</taxon>
        <taxon>Saprospirales</taxon>
        <taxon>Haliscomenobacteraceae</taxon>
        <taxon>Phaeodactylibacter</taxon>
    </lineage>
</organism>
<name>A0A5C6S4M3_9BACT</name>
<dbReference type="SMART" id="SM00089">
    <property type="entry name" value="PKD"/>
    <property type="match status" value="8"/>
</dbReference>
<sequence length="1695" mass="179734">MKQYHLFCILLTGLSLPAFGQSCDCLEDECGDIISSYTIAGDQTVVCDGFEFTVLNTSPAVDYDYFVWDWGDGTLDTTFTTESISHTYNIPDSLVCEDDKTNFFICLTVYRECGTGISCHNTRQPVGVVHRPLAQFDAENALCQDDELGVQNASCNADTYSWDFGNGFTSTEENPNYVYPDTGPYTISLSVANECASDSYTQSVSIVEPPVAAFETGLAQGDSLCAPASLSLANLNDQLLTASVWSIFPNDTANWVFQDSLMTVFSDEIVISLLQPGLFEIGITAQNACGSDMASLTLPVYDLPFVNLNAPEVFCDSAVVTLSTLGYEAAGDINTYTWLFTNGDIPSADTEDFGSVVFYESGEVSLSVGGPCDDVSDAVPITVAGTEAITLGNNPSALCQSSPDVQLQAGPAGGIWSGPGNAISESGVLSPGALTPGTYTFTYSTGAGACENEAAVEVVIEPDVAVTLQDVPTGCESLAVQPDPGYSGTGLTYCWFYLDEGDCFSTDSLPGDIVLNGPGSRELAVLVSGTCGTAADTVSLSVQAAVEVEAVPIDEPLCSGSGPVNLQVNADEGQWVGPGISDPADGVFDPGSVPAGVYSLVYVIDNGACTDSDTITVEVVDSEAVLFPDTSYCVDAGIQQLFASPGTGVWSGGGVTASGAFDPEQAEAGPNAITYTYVDGNNCEVVQQAEVFVAPLPQAGFSIDGSPCIGSAFTFQDGSALASSYSWDFGDGGQSSEASPGYSYSTPGTYTVTLGVTSAFGCEAQKDTVLYITTPPVAEFALAETEGCAPFGVSLVNTSYGDSIQQFWQLEGDTLFGPQLSGLVLDSITTDSIFDLILTVSNFCGPDTQMAQILVHPYPQASFGISEDEGCSPLEVSFANATVGNADSYQWQMGNGLSVSDSLPPPQLYTTPDTAVSVYEVRLVAENECGVDTVWQDITVFPPDIDAFIQLDTLSGCSPLEVQLQNFSTPGARNSWQVIAPSGAISGSEQPNPVVVLQEPGLHTIVLYASGCGQDTDTAFIEVLPAPEPVMSLPATACMGEVVAFAHATPDVGGVFWDFGNGQNSTLPAPEAAYDSAGQYTVSLTVYSLADNCPATRTETITILGRPQAAFAPSQVSGCSPLSVAFANTSQGEGALNFVWDFMDGTSASFEAEPVHTFEAPGQYPVRLSVTDELGCFGDTTFFNITVHPDPVSSFFIPEQLYCLGVDTLFLQNQSEGAVAYEWDIFGEMSTLVAPISSLPEAGASIIELTAISANGCRDTSAREIEVLNSPVAGFAFGPDAGCQGLAVDFENASQWADTYSWDFGNGNSSTQVSPAQTFGEAGSYAVRLVALSFNGCPADTLVETVTVYPAPVAGFVFEQPEACGVPRSVLFENTSTGNIDNRWSFGEGSTSAGTSPLFTYTSPGAFSVGLIVENEFGCLDTLVQEVDILGRPEAALAFSDTQGCEPLYVEIDNLSEQAAEYVWLIESRPPFTVDRPSFVLPEPGQYDVTLVAIYNEACRDTLQLADALTVYPSPTADFDYTIDPLESRLGEVLFFNYSRQANRFLWDFGDGFTTTAFEPLHEFNFNDRLPVTLTAYNDNGGVFLCQHDTTIFLQPEWINTFHAPNAFSPDYGAGDVRVFKPVGIGVDAITIRVYAPYGEQVWHSEEVRGNQPAGAWDGTYKGEPLPQGAYTWIADLTFLNGERRRATGTVTLLR</sequence>
<feature type="domain" description="PKD" evidence="2">
    <location>
        <begin position="159"/>
        <end position="213"/>
    </location>
</feature>
<dbReference type="InterPro" id="IPR022409">
    <property type="entry name" value="PKD/Chitinase_dom"/>
</dbReference>
<dbReference type="PROSITE" id="PS50093">
    <property type="entry name" value="PKD"/>
    <property type="match status" value="7"/>
</dbReference>
<comment type="caution">
    <text evidence="3">The sequence shown here is derived from an EMBL/GenBank/DDBJ whole genome shotgun (WGS) entry which is preliminary data.</text>
</comment>
<evidence type="ECO:0000259" key="2">
    <source>
        <dbReference type="PROSITE" id="PS50093"/>
    </source>
</evidence>
<feature type="domain" description="PKD" evidence="2">
    <location>
        <begin position="1383"/>
        <end position="1418"/>
    </location>
</feature>
<dbReference type="Gene3D" id="2.60.40.10">
    <property type="entry name" value="Immunoglobulins"/>
    <property type="match status" value="10"/>
</dbReference>
<feature type="domain" description="PKD" evidence="2">
    <location>
        <begin position="1299"/>
        <end position="1331"/>
    </location>
</feature>
<dbReference type="Pfam" id="PF13585">
    <property type="entry name" value="CHU_C"/>
    <property type="match status" value="1"/>
</dbReference>
<dbReference type="SUPFAM" id="SSF49299">
    <property type="entry name" value="PKD domain"/>
    <property type="match status" value="9"/>
</dbReference>
<feature type="domain" description="PKD" evidence="2">
    <location>
        <begin position="1545"/>
        <end position="1581"/>
    </location>
</feature>
<evidence type="ECO:0000313" key="3">
    <source>
        <dbReference type="EMBL" id="TXB68930.1"/>
    </source>
</evidence>
<dbReference type="Proteomes" id="UP000321580">
    <property type="component" value="Unassembled WGS sequence"/>
</dbReference>
<feature type="domain" description="PKD" evidence="2">
    <location>
        <begin position="1107"/>
        <end position="1175"/>
    </location>
</feature>
<dbReference type="PANTHER" id="PTHR36842">
    <property type="entry name" value="PROTEIN TOLB HOMOLOG"/>
    <property type="match status" value="1"/>
</dbReference>
<evidence type="ECO:0000313" key="4">
    <source>
        <dbReference type="Proteomes" id="UP000321580"/>
    </source>
</evidence>
<dbReference type="PROSITE" id="PS51257">
    <property type="entry name" value="PROKAR_LIPOPROTEIN"/>
    <property type="match status" value="1"/>
</dbReference>